<dbReference type="RefSeq" id="XP_001433429.1">
    <property type="nucleotide sequence ID" value="XM_001433392.2"/>
</dbReference>
<dbReference type="HOGENOM" id="CLU_2473784_0_0_1"/>
<dbReference type="InParanoid" id="A0C5G5"/>
<dbReference type="EMBL" id="CT868041">
    <property type="protein sequence ID" value="CAK66032.1"/>
    <property type="molecule type" value="Genomic_DNA"/>
</dbReference>
<dbReference type="OMA" id="HERACES"/>
<dbReference type="Proteomes" id="UP000000600">
    <property type="component" value="Unassembled WGS sequence"/>
</dbReference>
<evidence type="ECO:0000313" key="2">
    <source>
        <dbReference type="Proteomes" id="UP000000600"/>
    </source>
</evidence>
<accession>A0C5G5</accession>
<sequence length="88" mass="10261">MGCSISVEVKEQENALDTLSHERACESIQIQKYKLKKKYGRTREVSIILQEEKCKNLSNEITHLVPQLEIQANSILRSRKQPHEREIN</sequence>
<keyword evidence="2" id="KW-1185">Reference proteome</keyword>
<dbReference type="GeneID" id="5019214"/>
<dbReference type="AlphaFoldDB" id="A0C5G5"/>
<dbReference type="KEGG" id="ptm:GSPATT00006531001"/>
<protein>
    <submittedName>
        <fullName evidence="1">Uncharacterized protein</fullName>
    </submittedName>
</protein>
<gene>
    <name evidence="1" type="ORF">GSPATT00006531001</name>
</gene>
<proteinExistence type="predicted"/>
<organism evidence="1 2">
    <name type="scientific">Paramecium tetraurelia</name>
    <dbReference type="NCBI Taxonomy" id="5888"/>
    <lineage>
        <taxon>Eukaryota</taxon>
        <taxon>Sar</taxon>
        <taxon>Alveolata</taxon>
        <taxon>Ciliophora</taxon>
        <taxon>Intramacronucleata</taxon>
        <taxon>Oligohymenophorea</taxon>
        <taxon>Peniculida</taxon>
        <taxon>Parameciidae</taxon>
        <taxon>Paramecium</taxon>
    </lineage>
</organism>
<reference evidence="1 2" key="1">
    <citation type="journal article" date="2006" name="Nature">
        <title>Global trends of whole-genome duplications revealed by the ciliate Paramecium tetraurelia.</title>
        <authorList>
            <consortium name="Genoscope"/>
            <person name="Aury J.-M."/>
            <person name="Jaillon O."/>
            <person name="Duret L."/>
            <person name="Noel B."/>
            <person name="Jubin C."/>
            <person name="Porcel B.M."/>
            <person name="Segurens B."/>
            <person name="Daubin V."/>
            <person name="Anthouard V."/>
            <person name="Aiach N."/>
            <person name="Arnaiz O."/>
            <person name="Billaut A."/>
            <person name="Beisson J."/>
            <person name="Blanc I."/>
            <person name="Bouhouche K."/>
            <person name="Camara F."/>
            <person name="Duharcourt S."/>
            <person name="Guigo R."/>
            <person name="Gogendeau D."/>
            <person name="Katinka M."/>
            <person name="Keller A.-M."/>
            <person name="Kissmehl R."/>
            <person name="Klotz C."/>
            <person name="Koll F."/>
            <person name="Le Moue A."/>
            <person name="Lepere C."/>
            <person name="Malinsky S."/>
            <person name="Nowacki M."/>
            <person name="Nowak J.K."/>
            <person name="Plattner H."/>
            <person name="Poulain J."/>
            <person name="Ruiz F."/>
            <person name="Serrano V."/>
            <person name="Zagulski M."/>
            <person name="Dessen P."/>
            <person name="Betermier M."/>
            <person name="Weissenbach J."/>
            <person name="Scarpelli C."/>
            <person name="Schachter V."/>
            <person name="Sperling L."/>
            <person name="Meyer E."/>
            <person name="Cohen J."/>
            <person name="Wincker P."/>
        </authorList>
    </citation>
    <scope>NUCLEOTIDE SEQUENCE [LARGE SCALE GENOMIC DNA]</scope>
    <source>
        <strain evidence="1 2">Stock d4-2</strain>
    </source>
</reference>
<evidence type="ECO:0000313" key="1">
    <source>
        <dbReference type="EMBL" id="CAK66032.1"/>
    </source>
</evidence>
<name>A0C5G5_PARTE</name>
<dbReference type="OrthoDB" id="305919at2759"/>